<evidence type="ECO:0000313" key="2">
    <source>
        <dbReference type="Proteomes" id="UP000187012"/>
    </source>
</evidence>
<protein>
    <submittedName>
        <fullName evidence="1">Uncharacterized protein</fullName>
    </submittedName>
</protein>
<sequence length="173" mass="19448">MRTINHHAMNHGGPAAVREEECFIQSIGGAGLLTGEFREACIGFCERNRDLVLSCLPGSLADVVRSTSFATMLDLVTAHGGRRLYLPTRHKKFFQQTGLFVPETTYKQWRDIADVNGQIYIPSVWGLFLALRRAAIRTALAREWPPEVLHSTFGISRRQIKAYLHDEHGMVPS</sequence>
<dbReference type="Proteomes" id="UP000187012">
    <property type="component" value="Unassembled WGS sequence"/>
</dbReference>
<reference evidence="1 2" key="1">
    <citation type="submission" date="2016-12" db="EMBL/GenBank/DDBJ databases">
        <authorList>
            <person name="Song W.-J."/>
            <person name="Kurnit D.M."/>
        </authorList>
    </citation>
    <scope>NUCLEOTIDE SEQUENCE [LARGE SCALE GENOMIC DNA]</scope>
    <source>
        <strain evidence="1 2">STM7296</strain>
    </source>
</reference>
<dbReference type="AlphaFoldDB" id="A0A1N7RST9"/>
<accession>A0A1N7RST9</accession>
<name>A0A1N7RST9_9BURK</name>
<dbReference type="RefSeq" id="WP_143325742.1">
    <property type="nucleotide sequence ID" value="NZ_CYGX02000014.1"/>
</dbReference>
<proteinExistence type="predicted"/>
<dbReference type="OrthoDB" id="9134834at2"/>
<keyword evidence="2" id="KW-1185">Reference proteome</keyword>
<gene>
    <name evidence="1" type="ORF">BN2475_140048</name>
</gene>
<organism evidence="1 2">
    <name type="scientific">Paraburkholderia ribeironis</name>
    <dbReference type="NCBI Taxonomy" id="1247936"/>
    <lineage>
        <taxon>Bacteria</taxon>
        <taxon>Pseudomonadati</taxon>
        <taxon>Pseudomonadota</taxon>
        <taxon>Betaproteobacteria</taxon>
        <taxon>Burkholderiales</taxon>
        <taxon>Burkholderiaceae</taxon>
        <taxon>Paraburkholderia</taxon>
    </lineage>
</organism>
<dbReference type="EMBL" id="CYGX02000014">
    <property type="protein sequence ID" value="SIT38175.1"/>
    <property type="molecule type" value="Genomic_DNA"/>
</dbReference>
<evidence type="ECO:0000313" key="1">
    <source>
        <dbReference type="EMBL" id="SIT38175.1"/>
    </source>
</evidence>